<keyword evidence="1" id="KW-0489">Methyltransferase</keyword>
<dbReference type="GO" id="GO:0008168">
    <property type="term" value="F:methyltransferase activity"/>
    <property type="evidence" value="ECO:0007669"/>
    <property type="project" value="UniProtKB-KW"/>
</dbReference>
<name>A0ABW8M0M9_9ACTN</name>
<dbReference type="SUPFAM" id="SSF53335">
    <property type="entry name" value="S-adenosyl-L-methionine-dependent methyltransferases"/>
    <property type="match status" value="1"/>
</dbReference>
<dbReference type="InterPro" id="IPR029063">
    <property type="entry name" value="SAM-dependent_MTases_sf"/>
</dbReference>
<dbReference type="CDD" id="cd02440">
    <property type="entry name" value="AdoMet_MTases"/>
    <property type="match status" value="1"/>
</dbReference>
<dbReference type="InterPro" id="IPR036388">
    <property type="entry name" value="WH-like_DNA-bd_sf"/>
</dbReference>
<dbReference type="Gene3D" id="1.10.10.10">
    <property type="entry name" value="Winged helix-like DNA-binding domain superfamily/Winged helix DNA-binding domain"/>
    <property type="match status" value="1"/>
</dbReference>
<dbReference type="Proteomes" id="UP001620295">
    <property type="component" value="Unassembled WGS sequence"/>
</dbReference>
<dbReference type="RefSeq" id="WP_358645309.1">
    <property type="nucleotide sequence ID" value="NZ_JBFAEV010000035.1"/>
</dbReference>
<evidence type="ECO:0000313" key="1">
    <source>
        <dbReference type="EMBL" id="MFK4271408.1"/>
    </source>
</evidence>
<dbReference type="Gene3D" id="3.40.50.150">
    <property type="entry name" value="Vaccinia Virus protein VP39"/>
    <property type="match status" value="1"/>
</dbReference>
<comment type="caution">
    <text evidence="1">The sequence shown here is derived from an EMBL/GenBank/DDBJ whole genome shotgun (WGS) entry which is preliminary data.</text>
</comment>
<dbReference type="Pfam" id="PF13489">
    <property type="entry name" value="Methyltransf_23"/>
    <property type="match status" value="1"/>
</dbReference>
<sequence>MTQHTTDRPVFEIMRAYTTCAVLSALEKLGVLDQLAEHGVVPAELGHEEFLSAATWRYLSERGVVRAEGERYVLTDTGRDLYRERGYLLWLAGGYGDALNTLDTLLAKERKFGADVERDLRWVAVGSALIGAADLRTELMDILHSIEFDTIADIGCGNGHFLIDLCRATDADGVGYDISPASCAEARQEVAEAGLADRIGIVEVDATDVDNVPRLEEVQLVIAFFFMHEVLEHGHDTLVHYLSGLCRRLPPGAHVLTAEIAPPERSENTAEYFSPEYVYTQALMSQHMMSGEDWGEAFTKAGFEVARIVPGRLPGSRLVLVRKPLS</sequence>
<dbReference type="GO" id="GO:0032259">
    <property type="term" value="P:methylation"/>
    <property type="evidence" value="ECO:0007669"/>
    <property type="project" value="UniProtKB-KW"/>
</dbReference>
<protein>
    <submittedName>
        <fullName evidence="1">SAM-dependent methyltransferase</fullName>
        <ecNumber evidence="1">2.1.1.-</ecNumber>
    </submittedName>
</protein>
<dbReference type="PANTHER" id="PTHR43861">
    <property type="entry name" value="TRANS-ACONITATE 2-METHYLTRANSFERASE-RELATED"/>
    <property type="match status" value="1"/>
</dbReference>
<evidence type="ECO:0000313" key="2">
    <source>
        <dbReference type="Proteomes" id="UP001620295"/>
    </source>
</evidence>
<dbReference type="EMBL" id="JBJDQH010000018">
    <property type="protein sequence ID" value="MFK4271408.1"/>
    <property type="molecule type" value="Genomic_DNA"/>
</dbReference>
<reference evidence="1 2" key="1">
    <citation type="submission" date="2024-11" db="EMBL/GenBank/DDBJ databases">
        <title>The Natural Products Discovery Center: Release of the First 8490 Sequenced Strains for Exploring Actinobacteria Biosynthetic Diversity.</title>
        <authorList>
            <person name="Kalkreuter E."/>
            <person name="Kautsar S.A."/>
            <person name="Yang D."/>
            <person name="Bader C.D."/>
            <person name="Teijaro C.N."/>
            <person name="Fluegel L."/>
            <person name="Davis C.M."/>
            <person name="Simpson J.R."/>
            <person name="Lauterbach L."/>
            <person name="Steele A.D."/>
            <person name="Gui C."/>
            <person name="Meng S."/>
            <person name="Li G."/>
            <person name="Viehrig K."/>
            <person name="Ye F."/>
            <person name="Su P."/>
            <person name="Kiefer A.F."/>
            <person name="Nichols A."/>
            <person name="Cepeda A.J."/>
            <person name="Yan W."/>
            <person name="Fan B."/>
            <person name="Jiang Y."/>
            <person name="Adhikari A."/>
            <person name="Zheng C.-J."/>
            <person name="Schuster L."/>
            <person name="Cowan T.M."/>
            <person name="Smanski M.J."/>
            <person name="Chevrette M.G."/>
            <person name="De Carvalho L.P.S."/>
            <person name="Shen B."/>
        </authorList>
    </citation>
    <scope>NUCLEOTIDE SEQUENCE [LARGE SCALE GENOMIC DNA]</scope>
    <source>
        <strain evidence="1 2">NPDC020863</strain>
    </source>
</reference>
<proteinExistence type="predicted"/>
<accession>A0ABW8M0M9</accession>
<organism evidence="1 2">
    <name type="scientific">Streptomyces milbemycinicus</name>
    <dbReference type="NCBI Taxonomy" id="476552"/>
    <lineage>
        <taxon>Bacteria</taxon>
        <taxon>Bacillati</taxon>
        <taxon>Actinomycetota</taxon>
        <taxon>Actinomycetes</taxon>
        <taxon>Kitasatosporales</taxon>
        <taxon>Streptomycetaceae</taxon>
        <taxon>Streptomyces</taxon>
    </lineage>
</organism>
<keyword evidence="2" id="KW-1185">Reference proteome</keyword>
<gene>
    <name evidence="1" type="ORF">ACI2L5_41850</name>
</gene>
<dbReference type="EC" id="2.1.1.-" evidence="1"/>
<keyword evidence="1" id="KW-0808">Transferase</keyword>